<organism evidence="3 4">
    <name type="scientific">Methylobacterium fujisawaense</name>
    <dbReference type="NCBI Taxonomy" id="107400"/>
    <lineage>
        <taxon>Bacteria</taxon>
        <taxon>Pseudomonadati</taxon>
        <taxon>Pseudomonadota</taxon>
        <taxon>Alphaproteobacteria</taxon>
        <taxon>Hyphomicrobiales</taxon>
        <taxon>Methylobacteriaceae</taxon>
        <taxon>Methylobacterium</taxon>
    </lineage>
</organism>
<dbReference type="RefSeq" id="WP_182592090.1">
    <property type="nucleotide sequence ID" value="NZ_JACJIM010000003.1"/>
</dbReference>
<evidence type="ECO:0000313" key="3">
    <source>
        <dbReference type="EMBL" id="MBA9063158.1"/>
    </source>
</evidence>
<evidence type="ECO:0000256" key="1">
    <source>
        <dbReference type="SAM" id="MobiDB-lite"/>
    </source>
</evidence>
<comment type="caution">
    <text evidence="3">The sequence shown here is derived from an EMBL/GenBank/DDBJ whole genome shotgun (WGS) entry which is preliminary data.</text>
</comment>
<feature type="region of interest" description="Disordered" evidence="1">
    <location>
        <begin position="200"/>
        <end position="221"/>
    </location>
</feature>
<accession>A0ABR6DB39</accession>
<evidence type="ECO:0000256" key="2">
    <source>
        <dbReference type="SAM" id="Phobius"/>
    </source>
</evidence>
<protein>
    <submittedName>
        <fullName evidence="3">Uncharacterized protein</fullName>
    </submittedName>
</protein>
<dbReference type="Proteomes" id="UP000565455">
    <property type="component" value="Unassembled WGS sequence"/>
</dbReference>
<evidence type="ECO:0000313" key="4">
    <source>
        <dbReference type="Proteomes" id="UP000565455"/>
    </source>
</evidence>
<proteinExistence type="predicted"/>
<sequence length="221" mass="23658">MSMPTISSPLASLLFDVSNVVLSLGAAAVLIGTLGVIWMGSVKERYSDERIAANEAKTATANAAAETARADAARADERAGLANEVAAKANQRASEADLARAKLEARLAPRRLTDEEKRALQQVLGKRRDYKQIDVISEGSPEATYFASQFVEFFRSIGLESTLRLDTFVSGPTPAGPFVLRSDPAGIIREALSSAGFAFRGEGGRDDEEPSFIIPPRAVEE</sequence>
<dbReference type="GeneID" id="96604243"/>
<keyword evidence="2" id="KW-1133">Transmembrane helix</keyword>
<gene>
    <name evidence="3" type="ORF">GGQ91_002546</name>
</gene>
<feature type="transmembrane region" description="Helical" evidence="2">
    <location>
        <begin position="20"/>
        <end position="40"/>
    </location>
</feature>
<name>A0ABR6DB39_9HYPH</name>
<dbReference type="EMBL" id="JACJIM010000003">
    <property type="protein sequence ID" value="MBA9063158.1"/>
    <property type="molecule type" value="Genomic_DNA"/>
</dbReference>
<keyword evidence="2" id="KW-0472">Membrane</keyword>
<keyword evidence="2" id="KW-0812">Transmembrane</keyword>
<keyword evidence="4" id="KW-1185">Reference proteome</keyword>
<reference evidence="3 4" key="1">
    <citation type="submission" date="2020-08" db="EMBL/GenBank/DDBJ databases">
        <title>Genomic Encyclopedia of Type Strains, Phase IV (KMG-IV): sequencing the most valuable type-strain genomes for metagenomic binning, comparative biology and taxonomic classification.</title>
        <authorList>
            <person name="Goeker M."/>
        </authorList>
    </citation>
    <scope>NUCLEOTIDE SEQUENCE [LARGE SCALE GENOMIC DNA]</scope>
    <source>
        <strain evidence="3 4">DSM 5686</strain>
    </source>
</reference>